<comment type="function">
    <text evidence="1">Removes C-terminal D-alanyl residues from sugar-peptide cell wall precursors.</text>
</comment>
<dbReference type="InterPro" id="IPR001967">
    <property type="entry name" value="Peptidase_S11_N"/>
</dbReference>
<comment type="similarity">
    <text evidence="3 15">Belongs to the peptidase S11 family.</text>
</comment>
<dbReference type="GO" id="GO:0009002">
    <property type="term" value="F:serine-type D-Ala-D-Ala carboxypeptidase activity"/>
    <property type="evidence" value="ECO:0007669"/>
    <property type="project" value="UniProtKB-EC"/>
</dbReference>
<feature type="active site" description="Proton acceptor" evidence="13">
    <location>
        <position position="161"/>
    </location>
</feature>
<dbReference type="RefSeq" id="WP_249300703.1">
    <property type="nucleotide sequence ID" value="NZ_JACRSP010000003.1"/>
</dbReference>
<feature type="region of interest" description="Disordered" evidence="16">
    <location>
        <begin position="1"/>
        <end position="40"/>
    </location>
</feature>
<evidence type="ECO:0000256" key="4">
    <source>
        <dbReference type="ARBA" id="ARBA00012448"/>
    </source>
</evidence>
<evidence type="ECO:0000256" key="16">
    <source>
        <dbReference type="SAM" id="MobiDB-lite"/>
    </source>
</evidence>
<evidence type="ECO:0000256" key="12">
    <source>
        <dbReference type="ARBA" id="ARBA00034000"/>
    </source>
</evidence>
<feature type="domain" description="Peptidase S11 D-Ala-D-Ala carboxypeptidase A C-terminal" evidence="18">
    <location>
        <begin position="371"/>
        <end position="460"/>
    </location>
</feature>
<keyword evidence="10" id="KW-0573">Peptidoglycan synthesis</keyword>
<evidence type="ECO:0000256" key="3">
    <source>
        <dbReference type="ARBA" id="ARBA00007164"/>
    </source>
</evidence>
<sequence>MDVSTHGTLRTPEEGVPKTGRRGCEHPWTQPDFRPQGEAETAGIGHAGRAAAGGHSIRRCGRGKGGLQMRGKREICVLLAAALLLFAGMPAAATLDSELIETIDVVDEAEIYEQGEPTGAVDVTPLFEVTSPSAILMEQSTGRVLYEKNPDEPLPPASVTKVMSLLLVMEALDSGAISLEDPVTCSEVAAGMGGSQIYLEPGEVMTVDELLKAAVVASANDATAALAEHVAGSVDTFVAKMNARAAELGMTNTVFKNTTGLPTEGHLTTARDIAIMSRELMKHEKIKDYTLIWMDTVRNGEFGLANTNKLVKTYQGITGLKTGSTSEAKFCLSATAERDGMGLVAVVLAAPSGKERFADATKILDYGFATYEKRVYEAGAIDPMKVLRGTQPSVALAVKNPQVEVVVPKGSNQKISTKVEVCEDLQAPVDKGQKVGQISFYLDGELLATSDVVCQNDVPALTFAALVLKGISQLFGICEPV</sequence>
<dbReference type="GO" id="GO:0006508">
    <property type="term" value="P:proteolysis"/>
    <property type="evidence" value="ECO:0007669"/>
    <property type="project" value="UniProtKB-KW"/>
</dbReference>
<dbReference type="InterPro" id="IPR037167">
    <property type="entry name" value="Peptidase_S11_C_sf"/>
</dbReference>
<dbReference type="SUPFAM" id="SSF56601">
    <property type="entry name" value="beta-lactamase/transpeptidase-like"/>
    <property type="match status" value="1"/>
</dbReference>
<dbReference type="GO" id="GO:0008360">
    <property type="term" value="P:regulation of cell shape"/>
    <property type="evidence" value="ECO:0007669"/>
    <property type="project" value="UniProtKB-KW"/>
</dbReference>
<evidence type="ECO:0000256" key="7">
    <source>
        <dbReference type="ARBA" id="ARBA00022729"/>
    </source>
</evidence>
<keyword evidence="11" id="KW-0961">Cell wall biogenesis/degradation</keyword>
<dbReference type="AlphaFoldDB" id="A0A926HVN0"/>
<dbReference type="InterPro" id="IPR015956">
    <property type="entry name" value="Peniciliin-bd_prot_C_sf"/>
</dbReference>
<accession>A0A926HVN0</accession>
<evidence type="ECO:0000313" key="20">
    <source>
        <dbReference type="Proteomes" id="UP000620366"/>
    </source>
</evidence>
<dbReference type="Gene3D" id="3.40.710.10">
    <property type="entry name" value="DD-peptidase/beta-lactamase superfamily"/>
    <property type="match status" value="1"/>
</dbReference>
<dbReference type="InterPro" id="IPR012338">
    <property type="entry name" value="Beta-lactam/transpept-like"/>
</dbReference>
<evidence type="ECO:0000256" key="15">
    <source>
        <dbReference type="RuleBase" id="RU004016"/>
    </source>
</evidence>
<evidence type="ECO:0000256" key="13">
    <source>
        <dbReference type="PIRSR" id="PIRSR618044-1"/>
    </source>
</evidence>
<comment type="catalytic activity">
    <reaction evidence="12">
        <text>Preferential cleavage: (Ac)2-L-Lys-D-Ala-|-D-Ala. Also transpeptidation of peptidyl-alanyl moieties that are N-acyl substituents of D-alanine.</text>
        <dbReference type="EC" id="3.4.16.4"/>
    </reaction>
</comment>
<dbReference type="GO" id="GO:0009252">
    <property type="term" value="P:peptidoglycan biosynthetic process"/>
    <property type="evidence" value="ECO:0007669"/>
    <property type="project" value="UniProtKB-KW"/>
</dbReference>
<dbReference type="Gene3D" id="2.60.410.10">
    <property type="entry name" value="D-Ala-D-Ala carboxypeptidase, C-terminal domain"/>
    <property type="match status" value="1"/>
</dbReference>
<dbReference type="Pfam" id="PF07943">
    <property type="entry name" value="PBP5_C"/>
    <property type="match status" value="1"/>
</dbReference>
<dbReference type="PANTHER" id="PTHR21581">
    <property type="entry name" value="D-ALANYL-D-ALANINE CARBOXYPEPTIDASE"/>
    <property type="match status" value="1"/>
</dbReference>
<reference evidence="19" key="1">
    <citation type="submission" date="2020-08" db="EMBL/GenBank/DDBJ databases">
        <title>Genome public.</title>
        <authorList>
            <person name="Liu C."/>
            <person name="Sun Q."/>
        </authorList>
    </citation>
    <scope>NUCLEOTIDE SEQUENCE</scope>
    <source>
        <strain evidence="19">BX7</strain>
    </source>
</reference>
<evidence type="ECO:0000256" key="6">
    <source>
        <dbReference type="ARBA" id="ARBA00022670"/>
    </source>
</evidence>
<feature type="active site" evidence="13">
    <location>
        <position position="218"/>
    </location>
</feature>
<dbReference type="InterPro" id="IPR018044">
    <property type="entry name" value="Peptidase_S11"/>
</dbReference>
<keyword evidence="8" id="KW-0378">Hydrolase</keyword>
<evidence type="ECO:0000256" key="5">
    <source>
        <dbReference type="ARBA" id="ARBA00022645"/>
    </source>
</evidence>
<dbReference type="EC" id="3.4.16.4" evidence="4"/>
<dbReference type="InterPro" id="IPR012907">
    <property type="entry name" value="Peptidase_S11_C"/>
</dbReference>
<dbReference type="GO" id="GO:0071555">
    <property type="term" value="P:cell wall organization"/>
    <property type="evidence" value="ECO:0007669"/>
    <property type="project" value="UniProtKB-KW"/>
</dbReference>
<evidence type="ECO:0000256" key="8">
    <source>
        <dbReference type="ARBA" id="ARBA00022801"/>
    </source>
</evidence>
<evidence type="ECO:0000256" key="17">
    <source>
        <dbReference type="SAM" id="Phobius"/>
    </source>
</evidence>
<dbReference type="Proteomes" id="UP000620366">
    <property type="component" value="Unassembled WGS sequence"/>
</dbReference>
<keyword evidence="5 19" id="KW-0121">Carboxypeptidase</keyword>
<keyword evidence="6" id="KW-0645">Protease</keyword>
<dbReference type="PANTHER" id="PTHR21581:SF6">
    <property type="entry name" value="TRAFFICKING PROTEIN PARTICLE COMPLEX SUBUNIT 12"/>
    <property type="match status" value="1"/>
</dbReference>
<feature type="transmembrane region" description="Helical" evidence="17">
    <location>
        <begin position="75"/>
        <end position="93"/>
    </location>
</feature>
<evidence type="ECO:0000256" key="14">
    <source>
        <dbReference type="PIRSR" id="PIRSR618044-2"/>
    </source>
</evidence>
<keyword evidence="7" id="KW-0732">Signal</keyword>
<evidence type="ECO:0000256" key="10">
    <source>
        <dbReference type="ARBA" id="ARBA00022984"/>
    </source>
</evidence>
<evidence type="ECO:0000256" key="2">
    <source>
        <dbReference type="ARBA" id="ARBA00004752"/>
    </source>
</evidence>
<comment type="caution">
    <text evidence="19">The sequence shown here is derived from an EMBL/GenBank/DDBJ whole genome shotgun (WGS) entry which is preliminary data.</text>
</comment>
<evidence type="ECO:0000256" key="11">
    <source>
        <dbReference type="ARBA" id="ARBA00023316"/>
    </source>
</evidence>
<proteinExistence type="inferred from homology"/>
<protein>
    <recommendedName>
        <fullName evidence="4">serine-type D-Ala-D-Ala carboxypeptidase</fullName>
        <ecNumber evidence="4">3.4.16.4</ecNumber>
    </recommendedName>
</protein>
<organism evidence="19 20">
    <name type="scientific">Feifania hominis</name>
    <dbReference type="NCBI Taxonomy" id="2763660"/>
    <lineage>
        <taxon>Bacteria</taxon>
        <taxon>Bacillati</taxon>
        <taxon>Bacillota</taxon>
        <taxon>Clostridia</taxon>
        <taxon>Eubacteriales</taxon>
        <taxon>Feifaniaceae</taxon>
        <taxon>Feifania</taxon>
    </lineage>
</organism>
<keyword evidence="20" id="KW-1185">Reference proteome</keyword>
<evidence type="ECO:0000256" key="1">
    <source>
        <dbReference type="ARBA" id="ARBA00003217"/>
    </source>
</evidence>
<dbReference type="SMART" id="SM00936">
    <property type="entry name" value="PBP5_C"/>
    <property type="match status" value="1"/>
</dbReference>
<dbReference type="PRINTS" id="PR00725">
    <property type="entry name" value="DADACBPTASE1"/>
</dbReference>
<feature type="binding site" evidence="14">
    <location>
        <position position="321"/>
    </location>
    <ligand>
        <name>substrate</name>
    </ligand>
</feature>
<name>A0A926HVN0_9FIRM</name>
<keyword evidence="9" id="KW-0133">Cell shape</keyword>
<feature type="active site" description="Acyl-ester intermediate" evidence="13">
    <location>
        <position position="158"/>
    </location>
</feature>
<dbReference type="EMBL" id="JACRSP010000003">
    <property type="protein sequence ID" value="MBC8536796.1"/>
    <property type="molecule type" value="Genomic_DNA"/>
</dbReference>
<comment type="pathway">
    <text evidence="2">Cell wall biogenesis; peptidoglycan biosynthesis.</text>
</comment>
<evidence type="ECO:0000256" key="9">
    <source>
        <dbReference type="ARBA" id="ARBA00022960"/>
    </source>
</evidence>
<dbReference type="SUPFAM" id="SSF69189">
    <property type="entry name" value="Penicillin-binding protein associated domain"/>
    <property type="match status" value="1"/>
</dbReference>
<keyword evidence="17" id="KW-0472">Membrane</keyword>
<evidence type="ECO:0000313" key="19">
    <source>
        <dbReference type="EMBL" id="MBC8536796.1"/>
    </source>
</evidence>
<keyword evidence="17" id="KW-1133">Transmembrane helix</keyword>
<evidence type="ECO:0000259" key="18">
    <source>
        <dbReference type="SMART" id="SM00936"/>
    </source>
</evidence>
<keyword evidence="17" id="KW-0812">Transmembrane</keyword>
<gene>
    <name evidence="19" type="ORF">H8695_08865</name>
</gene>
<dbReference type="Pfam" id="PF00768">
    <property type="entry name" value="Peptidase_S11"/>
    <property type="match status" value="1"/>
</dbReference>
<feature type="region of interest" description="Disordered" evidence="16">
    <location>
        <begin position="47"/>
        <end position="66"/>
    </location>
</feature>